<dbReference type="AlphaFoldDB" id="A0A645F482"/>
<accession>A0A645F482</accession>
<sequence>MREEASDQWAESSAEVGHLVAGRDVLKEGRAGIIVTTLRLRPRHVEIHFDTPSSDRPSRDSQH</sequence>
<protein>
    <submittedName>
        <fullName evidence="1">Uncharacterized protein</fullName>
    </submittedName>
</protein>
<evidence type="ECO:0000313" key="1">
    <source>
        <dbReference type="EMBL" id="MPN08239.1"/>
    </source>
</evidence>
<dbReference type="EMBL" id="VSSQ01054267">
    <property type="protein sequence ID" value="MPN08239.1"/>
    <property type="molecule type" value="Genomic_DNA"/>
</dbReference>
<reference evidence="1" key="1">
    <citation type="submission" date="2019-08" db="EMBL/GenBank/DDBJ databases">
        <authorList>
            <person name="Kucharzyk K."/>
            <person name="Murdoch R.W."/>
            <person name="Higgins S."/>
            <person name="Loffler F."/>
        </authorList>
    </citation>
    <scope>NUCLEOTIDE SEQUENCE</scope>
</reference>
<organism evidence="1">
    <name type="scientific">bioreactor metagenome</name>
    <dbReference type="NCBI Taxonomy" id="1076179"/>
    <lineage>
        <taxon>unclassified sequences</taxon>
        <taxon>metagenomes</taxon>
        <taxon>ecological metagenomes</taxon>
    </lineage>
</organism>
<proteinExistence type="predicted"/>
<name>A0A645F482_9ZZZZ</name>
<comment type="caution">
    <text evidence="1">The sequence shown here is derived from an EMBL/GenBank/DDBJ whole genome shotgun (WGS) entry which is preliminary data.</text>
</comment>
<gene>
    <name evidence="1" type="ORF">SDC9_155521</name>
</gene>